<dbReference type="InterPro" id="IPR039424">
    <property type="entry name" value="SBP_5"/>
</dbReference>
<dbReference type="GO" id="GO:0042597">
    <property type="term" value="C:periplasmic space"/>
    <property type="evidence" value="ECO:0007669"/>
    <property type="project" value="UniProtKB-ARBA"/>
</dbReference>
<feature type="chain" id="PRO_5039296971" evidence="5">
    <location>
        <begin position="21"/>
        <end position="571"/>
    </location>
</feature>
<keyword evidence="4 5" id="KW-0732">Signal</keyword>
<feature type="domain" description="Solute-binding protein family 5" evidence="6">
    <location>
        <begin position="86"/>
        <end position="487"/>
    </location>
</feature>
<dbReference type="InterPro" id="IPR030678">
    <property type="entry name" value="Peptide/Ni-bd"/>
</dbReference>
<protein>
    <submittedName>
        <fullName evidence="7">ABC transporter substrate-binding protein</fullName>
    </submittedName>
</protein>
<dbReference type="PANTHER" id="PTHR30290:SF10">
    <property type="entry name" value="PERIPLASMIC OLIGOPEPTIDE-BINDING PROTEIN-RELATED"/>
    <property type="match status" value="1"/>
</dbReference>
<evidence type="ECO:0000256" key="4">
    <source>
        <dbReference type="ARBA" id="ARBA00022729"/>
    </source>
</evidence>
<dbReference type="Gene3D" id="3.40.190.10">
    <property type="entry name" value="Periplasmic binding protein-like II"/>
    <property type="match status" value="1"/>
</dbReference>
<evidence type="ECO:0000256" key="1">
    <source>
        <dbReference type="ARBA" id="ARBA00004196"/>
    </source>
</evidence>
<organism evidence="7 8">
    <name type="scientific">Sulfobacillus benefaciens</name>
    <dbReference type="NCBI Taxonomy" id="453960"/>
    <lineage>
        <taxon>Bacteria</taxon>
        <taxon>Bacillati</taxon>
        <taxon>Bacillota</taxon>
        <taxon>Clostridia</taxon>
        <taxon>Eubacteriales</taxon>
        <taxon>Clostridiales Family XVII. Incertae Sedis</taxon>
        <taxon>Sulfobacillus</taxon>
    </lineage>
</organism>
<evidence type="ECO:0000256" key="5">
    <source>
        <dbReference type="SAM" id="SignalP"/>
    </source>
</evidence>
<dbReference type="AlphaFoldDB" id="A0A2T2WVF8"/>
<dbReference type="GO" id="GO:1904680">
    <property type="term" value="F:peptide transmembrane transporter activity"/>
    <property type="evidence" value="ECO:0007669"/>
    <property type="project" value="TreeGrafter"/>
</dbReference>
<name>A0A2T2WVF8_9FIRM</name>
<evidence type="ECO:0000256" key="2">
    <source>
        <dbReference type="ARBA" id="ARBA00005695"/>
    </source>
</evidence>
<dbReference type="CDD" id="cd08513">
    <property type="entry name" value="PBP2_thermophilic_Hb8_like"/>
    <property type="match status" value="1"/>
</dbReference>
<evidence type="ECO:0000313" key="8">
    <source>
        <dbReference type="Proteomes" id="UP000242699"/>
    </source>
</evidence>
<keyword evidence="3" id="KW-0813">Transport</keyword>
<comment type="subcellular location">
    <subcellularLocation>
        <location evidence="1">Cell envelope</location>
    </subcellularLocation>
</comment>
<comment type="similarity">
    <text evidence="2">Belongs to the bacterial solute-binding protein 5 family.</text>
</comment>
<proteinExistence type="inferred from homology"/>
<comment type="caution">
    <text evidence="7">The sequence shown here is derived from an EMBL/GenBank/DDBJ whole genome shotgun (WGS) entry which is preliminary data.</text>
</comment>
<dbReference type="PROSITE" id="PS51257">
    <property type="entry name" value="PROKAR_LIPOPROTEIN"/>
    <property type="match status" value="1"/>
</dbReference>
<evidence type="ECO:0000259" key="6">
    <source>
        <dbReference type="Pfam" id="PF00496"/>
    </source>
</evidence>
<feature type="signal peptide" evidence="5">
    <location>
        <begin position="1"/>
        <end position="20"/>
    </location>
</feature>
<evidence type="ECO:0000256" key="3">
    <source>
        <dbReference type="ARBA" id="ARBA00022448"/>
    </source>
</evidence>
<reference evidence="7 8" key="1">
    <citation type="journal article" date="2014" name="BMC Genomics">
        <title>Comparison of environmental and isolate Sulfobacillus genomes reveals diverse carbon, sulfur, nitrogen, and hydrogen metabolisms.</title>
        <authorList>
            <person name="Justice N.B."/>
            <person name="Norman A."/>
            <person name="Brown C.T."/>
            <person name="Singh A."/>
            <person name="Thomas B.C."/>
            <person name="Banfield J.F."/>
        </authorList>
    </citation>
    <scope>NUCLEOTIDE SEQUENCE [LARGE SCALE GENOMIC DNA]</scope>
    <source>
        <strain evidence="7">AMDSBA1</strain>
    </source>
</reference>
<evidence type="ECO:0000313" key="7">
    <source>
        <dbReference type="EMBL" id="PSR26228.1"/>
    </source>
</evidence>
<dbReference type="SUPFAM" id="SSF53850">
    <property type="entry name" value="Periplasmic binding protein-like II"/>
    <property type="match status" value="1"/>
</dbReference>
<dbReference type="Proteomes" id="UP000242699">
    <property type="component" value="Unassembled WGS sequence"/>
</dbReference>
<dbReference type="InterPro" id="IPR000914">
    <property type="entry name" value="SBP_5_dom"/>
</dbReference>
<dbReference type="PANTHER" id="PTHR30290">
    <property type="entry name" value="PERIPLASMIC BINDING COMPONENT OF ABC TRANSPORTER"/>
    <property type="match status" value="1"/>
</dbReference>
<dbReference type="Gene3D" id="3.10.105.10">
    <property type="entry name" value="Dipeptide-binding Protein, Domain 3"/>
    <property type="match status" value="1"/>
</dbReference>
<dbReference type="PIRSF" id="PIRSF002741">
    <property type="entry name" value="MppA"/>
    <property type="match status" value="1"/>
</dbReference>
<accession>A0A2T2WVF8</accession>
<dbReference type="GO" id="GO:0043190">
    <property type="term" value="C:ATP-binding cassette (ABC) transporter complex"/>
    <property type="evidence" value="ECO:0007669"/>
    <property type="project" value="InterPro"/>
</dbReference>
<dbReference type="EMBL" id="PXYT01000039">
    <property type="protein sequence ID" value="PSR26228.1"/>
    <property type="molecule type" value="Genomic_DNA"/>
</dbReference>
<sequence>MKVYYPLLAMATFVALGVAGCGSNTVASQHPTTGGTAVIALPVQTSPNWFFPLVSLTADSVVNYQVDELMYKPLLHISADDEVNYHRSLASSVTWNPQGTRYVVKLHRKWHWSNGRPVTAKDVVFTYELMKAASSGASNLPWGFSGAGSGGMPKLWKSVKAVGQHTVIITLTAPKNQQWFLHNGINQIIPIPQSVWDKYPHNMIKELQFIHSVSNSPNAAPYRVVDGPYHFSSMQPNNRWVFVPNPHYDGHKSLLSRVVFQYETSSANEFSALRTGSVNVGYLPPSLLGSRKQLSHDVLSTPYLVGFNYIVDNFSNGAPNGIGKAFQSLAVRQALQMGVNQQGIIDHLYHGYGTVDDTIIAPKPHTPFFDPALARNPYPYNPAAGKKLLEQHGWHLNHGVMTKHGIKLAFTLDYASGSQTATDVASLLKNTWALEGIDVHLVSQPFDTVISYSPANASKWAMIYWNGGWTYGTDPYPTGGSLFSSTGAENSGSYNSQVMNRLIADSYQPGSTKQTTAALYKYEAYAASHLPAVFIPWIPQFNEHATNIHGTVRTFDPVGAVLSPNYWWVSK</sequence>
<dbReference type="Pfam" id="PF00496">
    <property type="entry name" value="SBP_bac_5"/>
    <property type="match status" value="1"/>
</dbReference>
<gene>
    <name evidence="7" type="ORF">C7B43_14410</name>
</gene>
<dbReference type="GO" id="GO:0030313">
    <property type="term" value="C:cell envelope"/>
    <property type="evidence" value="ECO:0007669"/>
    <property type="project" value="UniProtKB-SubCell"/>
</dbReference>
<dbReference type="GO" id="GO:0015833">
    <property type="term" value="P:peptide transport"/>
    <property type="evidence" value="ECO:0007669"/>
    <property type="project" value="TreeGrafter"/>
</dbReference>